<dbReference type="InterPro" id="IPR015943">
    <property type="entry name" value="WD40/YVTN_repeat-like_dom_sf"/>
</dbReference>
<feature type="coiled-coil region" evidence="12">
    <location>
        <begin position="203"/>
        <end position="244"/>
    </location>
</feature>
<dbReference type="SMART" id="SM00558">
    <property type="entry name" value="JmjC"/>
    <property type="match status" value="1"/>
</dbReference>
<evidence type="ECO:0000256" key="12">
    <source>
        <dbReference type="SAM" id="Coils"/>
    </source>
</evidence>
<evidence type="ECO:0000256" key="13">
    <source>
        <dbReference type="SAM" id="MobiDB-lite"/>
    </source>
</evidence>
<feature type="region of interest" description="Disordered" evidence="13">
    <location>
        <begin position="792"/>
        <end position="826"/>
    </location>
</feature>
<dbReference type="SUPFAM" id="SSF51197">
    <property type="entry name" value="Clavaminate synthase-like"/>
    <property type="match status" value="1"/>
</dbReference>
<evidence type="ECO:0000256" key="2">
    <source>
        <dbReference type="ARBA" id="ARBA00022574"/>
    </source>
</evidence>
<keyword evidence="7" id="KW-0472">Membrane</keyword>
<evidence type="ECO:0000313" key="15">
    <source>
        <dbReference type="EMBL" id="KAH7328040.1"/>
    </source>
</evidence>
<evidence type="ECO:0000256" key="10">
    <source>
        <dbReference type="ARBA" id="ARBA00043913"/>
    </source>
</evidence>
<organism evidence="15 16">
    <name type="scientific">Stachybotrys elegans</name>
    <dbReference type="NCBI Taxonomy" id="80388"/>
    <lineage>
        <taxon>Eukaryota</taxon>
        <taxon>Fungi</taxon>
        <taxon>Dikarya</taxon>
        <taxon>Ascomycota</taxon>
        <taxon>Pezizomycotina</taxon>
        <taxon>Sordariomycetes</taxon>
        <taxon>Hypocreomycetidae</taxon>
        <taxon>Hypocreales</taxon>
        <taxon>Stachybotryaceae</taxon>
        <taxon>Stachybotrys</taxon>
    </lineage>
</organism>
<dbReference type="CDD" id="cd22881">
    <property type="entry name" value="Mdv1_N"/>
    <property type="match status" value="1"/>
</dbReference>
<dbReference type="CDD" id="cd00200">
    <property type="entry name" value="WD40"/>
    <property type="match status" value="1"/>
</dbReference>
<dbReference type="PROSITE" id="PS50294">
    <property type="entry name" value="WD_REPEATS_REGION"/>
    <property type="match status" value="4"/>
</dbReference>
<dbReference type="InterPro" id="IPR019775">
    <property type="entry name" value="WD40_repeat_CS"/>
</dbReference>
<feature type="repeat" description="WD" evidence="11">
    <location>
        <begin position="430"/>
        <end position="469"/>
    </location>
</feature>
<proteinExistence type="inferred from homology"/>
<dbReference type="InterPro" id="IPR001680">
    <property type="entry name" value="WD40_rpt"/>
</dbReference>
<keyword evidence="16" id="KW-1185">Reference proteome</keyword>
<keyword evidence="3" id="KW-0677">Repeat</keyword>
<dbReference type="GO" id="GO:1990234">
    <property type="term" value="C:transferase complex"/>
    <property type="evidence" value="ECO:0007669"/>
    <property type="project" value="UniProtKB-ARBA"/>
</dbReference>
<keyword evidence="4" id="KW-1000">Mitochondrion outer membrane</keyword>
<comment type="subcellular location">
    <subcellularLocation>
        <location evidence="1">Mitochondrion outer membrane</location>
        <topology evidence="1">Peripheral membrane protein</topology>
        <orientation evidence="1">Cytoplasmic side</orientation>
    </subcellularLocation>
</comment>
<dbReference type="InterPro" id="IPR020472">
    <property type="entry name" value="WD40_PAC1"/>
</dbReference>
<dbReference type="Pfam" id="PF00400">
    <property type="entry name" value="WD40"/>
    <property type="match status" value="4"/>
</dbReference>
<comment type="caution">
    <text evidence="15">The sequence shown here is derived from an EMBL/GenBank/DDBJ whole genome shotgun (WGS) entry which is preliminary data.</text>
</comment>
<dbReference type="AlphaFoldDB" id="A0A8K0SXR1"/>
<evidence type="ECO:0000256" key="1">
    <source>
        <dbReference type="ARBA" id="ARBA00004570"/>
    </source>
</evidence>
<dbReference type="GO" id="GO:0005741">
    <property type="term" value="C:mitochondrial outer membrane"/>
    <property type="evidence" value="ECO:0007669"/>
    <property type="project" value="UniProtKB-SubCell"/>
</dbReference>
<feature type="domain" description="JmjC" evidence="14">
    <location>
        <begin position="936"/>
        <end position="1099"/>
    </location>
</feature>
<evidence type="ECO:0000256" key="3">
    <source>
        <dbReference type="ARBA" id="ARBA00022737"/>
    </source>
</evidence>
<feature type="region of interest" description="Disordered" evidence="13">
    <location>
        <begin position="131"/>
        <end position="159"/>
    </location>
</feature>
<dbReference type="PROSITE" id="PS50082">
    <property type="entry name" value="WD_REPEATS_2"/>
    <property type="match status" value="5"/>
</dbReference>
<evidence type="ECO:0000256" key="8">
    <source>
        <dbReference type="ARBA" id="ARBA00038415"/>
    </source>
</evidence>
<evidence type="ECO:0000256" key="7">
    <source>
        <dbReference type="ARBA" id="ARBA00023136"/>
    </source>
</evidence>
<dbReference type="Gene3D" id="6.10.280.220">
    <property type="match status" value="1"/>
</dbReference>
<feature type="compositionally biased region" description="Basic residues" evidence="13">
    <location>
        <begin position="135"/>
        <end position="145"/>
    </location>
</feature>
<dbReference type="PROSITE" id="PS51184">
    <property type="entry name" value="JMJC"/>
    <property type="match status" value="1"/>
</dbReference>
<feature type="compositionally biased region" description="Basic and acidic residues" evidence="13">
    <location>
        <begin position="801"/>
        <end position="826"/>
    </location>
</feature>
<dbReference type="Proteomes" id="UP000813444">
    <property type="component" value="Unassembled WGS sequence"/>
</dbReference>
<feature type="repeat" description="WD" evidence="11">
    <location>
        <begin position="351"/>
        <end position="383"/>
    </location>
</feature>
<dbReference type="InterPro" id="IPR036322">
    <property type="entry name" value="WD40_repeat_dom_sf"/>
</dbReference>
<sequence length="1099" mass="123485">MTDQDNLYAFPDDGADDDQSILSTRGLETFGRKVTTTASHLMNPNPDAPGTHYKTAMAEVHKQLKKPNLQRSVFSMARTTPTDLVRSKLSTNEIQHRAIARLSDEMLSNIPEDENAYSLFQGFQATFPELTETGKKHRRRGSRGRKLLEDTDTSSGTPKQLAQLKKEKAAMMHEFQLFAVRKSMASSEIREIDNKIANLHGMRRIILERLANLEQDEAVLEHEIIELESRLEDAQLLFDEAEEIARNTATKEEEDLVGDADDHGHEFMSQSVYEKLPPPDGRRTKKVHRRKSMPILHEHFEAGSSIREIRAHQDTITALDFDAPFGIGVTAALDDTVRVWDLNAGRCMGYLEGHTASVRTLQVEDNILATGSADATIKLWDLSRSSYDPHGIQFGKDAEEDEDAIAWENPDDQPIEPPEGSMDDCTLFTLQGHVDEVTALHFKGDVLVSGSADKTIRHWDLDKGRAIQTLDVMWAAAQASASASVNDGGWRPTGRSQTASADFVGALQVFDSALACGTADGMVRLWDLRSGQVHRSLVGHTGPVTCLQFDDMHLVTGSIDRSIRIWDLRTGSIYDAYAYDHPVTSMMFDARRIVTAAGEDVVKVYDKVEGRQWDCGAGITQAEEGKTAAIVERVRVRDGYLVEDGRSDKSRQLDTASKAADQLLQRQAKALFALHHDLSNSHTSSIDVALLKKRLEDLASIAMSRFYSYRYDQLPYHWRRIYTDTLILMTYEAILQHSLAGHGSLDAILDRVVVLLDRALITAGGAGKKLGAPWIEKTLGMLEELWLEYQNDGSPAKRPRLSRENPALDRFSPDEPHGRMALSKERECPRHQGWTIDAFEDYMNANNGKPRPIVFTDLTRTWPALTDRPWSSPKYLLSQTFGGRRLVPVEVGRSYVDEGWGQELMPFKDFVQRYVSQEERAEAARVGYLAQHNLFRQIPSLRNDIQIPDLCWAAVPKHPTDPARDQPPVDVPQLNAWFGPARTITPLHTDGYHNLLCQVVGTKYVRLYPPQAAALMRPREPEHGIDMSNTSELDIGVLEGWDRAEGVDEEALEKMRSGLEGVEYWECVLAPGETLVIPIGWWHYVRSLSVSFSVSFWWN</sequence>
<comment type="function">
    <text evidence="10">Involved in mitochondrial fission. Acts as an adapter protein required to form mitochondrial fission complexes. Formation of these complexes is required to promote constriction and fission of the mitochondrial compartment at a late step in mitochondrial division.</text>
</comment>
<dbReference type="PROSITE" id="PS00678">
    <property type="entry name" value="WD_REPEATS_1"/>
    <property type="match status" value="2"/>
</dbReference>
<evidence type="ECO:0000256" key="11">
    <source>
        <dbReference type="PROSITE-ProRule" id="PRU00221"/>
    </source>
</evidence>
<evidence type="ECO:0000256" key="5">
    <source>
        <dbReference type="ARBA" id="ARBA00023054"/>
    </source>
</evidence>
<dbReference type="FunFam" id="2.60.120.650:FF:000046">
    <property type="entry name" value="JmjC domain-containing protein D"/>
    <property type="match status" value="1"/>
</dbReference>
<evidence type="ECO:0000256" key="4">
    <source>
        <dbReference type="ARBA" id="ARBA00022787"/>
    </source>
</evidence>
<dbReference type="PANTHER" id="PTHR22847">
    <property type="entry name" value="WD40 REPEAT PROTEIN"/>
    <property type="match status" value="1"/>
</dbReference>
<feature type="repeat" description="WD" evidence="11">
    <location>
        <begin position="309"/>
        <end position="350"/>
    </location>
</feature>
<keyword evidence="6" id="KW-0496">Mitochondrion</keyword>
<reference evidence="15" key="1">
    <citation type="journal article" date="2021" name="Nat. Commun.">
        <title>Genetic determinants of endophytism in the Arabidopsis root mycobiome.</title>
        <authorList>
            <person name="Mesny F."/>
            <person name="Miyauchi S."/>
            <person name="Thiergart T."/>
            <person name="Pickel B."/>
            <person name="Atanasova L."/>
            <person name="Karlsson M."/>
            <person name="Huettel B."/>
            <person name="Barry K.W."/>
            <person name="Haridas S."/>
            <person name="Chen C."/>
            <person name="Bauer D."/>
            <person name="Andreopoulos W."/>
            <person name="Pangilinan J."/>
            <person name="LaButti K."/>
            <person name="Riley R."/>
            <person name="Lipzen A."/>
            <person name="Clum A."/>
            <person name="Drula E."/>
            <person name="Henrissat B."/>
            <person name="Kohler A."/>
            <person name="Grigoriev I.V."/>
            <person name="Martin F.M."/>
            <person name="Hacquard S."/>
        </authorList>
    </citation>
    <scope>NUCLEOTIDE SEQUENCE</scope>
    <source>
        <strain evidence="15">MPI-CAGE-CH-0235</strain>
    </source>
</reference>
<comment type="similarity">
    <text evidence="8">Belongs to the WD repeat MDV1/CAF4 family.</text>
</comment>
<dbReference type="EMBL" id="JAGPNK010000001">
    <property type="protein sequence ID" value="KAH7328040.1"/>
    <property type="molecule type" value="Genomic_DNA"/>
</dbReference>
<keyword evidence="2 11" id="KW-0853">WD repeat</keyword>
<evidence type="ECO:0000256" key="6">
    <source>
        <dbReference type="ARBA" id="ARBA00023128"/>
    </source>
</evidence>
<dbReference type="InterPro" id="IPR041667">
    <property type="entry name" value="Cupin_8"/>
</dbReference>
<dbReference type="SUPFAM" id="SSF50978">
    <property type="entry name" value="WD40 repeat-like"/>
    <property type="match status" value="1"/>
</dbReference>
<evidence type="ECO:0000259" key="14">
    <source>
        <dbReference type="PROSITE" id="PS51184"/>
    </source>
</evidence>
<accession>A0A8K0SXR1</accession>
<evidence type="ECO:0000256" key="9">
    <source>
        <dbReference type="ARBA" id="ARBA00039789"/>
    </source>
</evidence>
<feature type="repeat" description="WD" evidence="11">
    <location>
        <begin position="537"/>
        <end position="576"/>
    </location>
</feature>
<dbReference type="FunFam" id="2.130.10.10:FF:000881">
    <property type="entry name" value="Mitochondrial division protein 1"/>
    <property type="match status" value="1"/>
</dbReference>
<dbReference type="PANTHER" id="PTHR22847:SF637">
    <property type="entry name" value="WD REPEAT DOMAIN 5B"/>
    <property type="match status" value="1"/>
</dbReference>
<protein>
    <recommendedName>
        <fullName evidence="9">Mitochondrial division protein 1</fullName>
    </recommendedName>
</protein>
<dbReference type="GO" id="GO:0005634">
    <property type="term" value="C:nucleus"/>
    <property type="evidence" value="ECO:0007669"/>
    <property type="project" value="TreeGrafter"/>
</dbReference>
<dbReference type="Pfam" id="PF13621">
    <property type="entry name" value="Cupin_8"/>
    <property type="match status" value="1"/>
</dbReference>
<dbReference type="OrthoDB" id="496at2759"/>
<dbReference type="PRINTS" id="PR00320">
    <property type="entry name" value="GPROTEINBRPT"/>
</dbReference>
<dbReference type="InterPro" id="IPR003347">
    <property type="entry name" value="JmjC_dom"/>
</dbReference>
<gene>
    <name evidence="15" type="ORF">B0I35DRAFT_448059</name>
</gene>
<dbReference type="Gene3D" id="2.130.10.10">
    <property type="entry name" value="YVTN repeat-like/Quinoprotein amine dehydrogenase"/>
    <property type="match status" value="1"/>
</dbReference>
<name>A0A8K0SXR1_9HYPO</name>
<dbReference type="Gene3D" id="2.60.120.650">
    <property type="entry name" value="Cupin"/>
    <property type="match status" value="1"/>
</dbReference>
<dbReference type="SMART" id="SM00320">
    <property type="entry name" value="WD40"/>
    <property type="match status" value="6"/>
</dbReference>
<evidence type="ECO:0000313" key="16">
    <source>
        <dbReference type="Proteomes" id="UP000813444"/>
    </source>
</evidence>
<feature type="repeat" description="WD" evidence="11">
    <location>
        <begin position="514"/>
        <end position="536"/>
    </location>
</feature>
<keyword evidence="5 12" id="KW-0175">Coiled coil</keyword>